<feature type="non-terminal residue" evidence="1">
    <location>
        <position position="1"/>
    </location>
</feature>
<dbReference type="Pfam" id="PF09344">
    <property type="entry name" value="Cas_CT1975"/>
    <property type="match status" value="1"/>
</dbReference>
<gene>
    <name evidence="1" type="ORF">HXM91_06765</name>
</gene>
<comment type="caution">
    <text evidence="1">The sequence shown here is derived from an EMBL/GenBank/DDBJ whole genome shotgun (WGS) entry which is preliminary data.</text>
</comment>
<organism evidence="1 2">
    <name type="scientific">Oribacterium sinus</name>
    <dbReference type="NCBI Taxonomy" id="237576"/>
    <lineage>
        <taxon>Bacteria</taxon>
        <taxon>Bacillati</taxon>
        <taxon>Bacillota</taxon>
        <taxon>Clostridia</taxon>
        <taxon>Lachnospirales</taxon>
        <taxon>Lachnospiraceae</taxon>
        <taxon>Oribacterium</taxon>
    </lineage>
</organism>
<evidence type="ECO:0000313" key="1">
    <source>
        <dbReference type="EMBL" id="MBF1305533.1"/>
    </source>
</evidence>
<accession>A0A930DXW8</accession>
<dbReference type="AlphaFoldDB" id="A0A930DXW8"/>
<protein>
    <submittedName>
        <fullName evidence="1">Type I-E CRISPR-associated protein Cas7/Cse4/CasC</fullName>
    </submittedName>
</protein>
<name>A0A930DXW8_9FIRM</name>
<evidence type="ECO:0000313" key="2">
    <source>
        <dbReference type="Proteomes" id="UP000780721"/>
    </source>
</evidence>
<dbReference type="EMBL" id="JABZRB010000192">
    <property type="protein sequence ID" value="MBF1305533.1"/>
    <property type="molecule type" value="Genomic_DNA"/>
</dbReference>
<proteinExistence type="predicted"/>
<sequence>NKGQTIEAIKLFVEAFLNSLPTGKMNSFANQTVPSSVVISLRKDRPVSFVSAFETAIKTKLSQEGFVNESIEAMFKEHKNVQRFVEKPEISFYLNLSEGHSLEGAKEELSLSDLLHDLGEELDNRL</sequence>
<dbReference type="Proteomes" id="UP000780721">
    <property type="component" value="Unassembled WGS sequence"/>
</dbReference>
<dbReference type="InterPro" id="IPR010148">
    <property type="entry name" value="CRISPR-assoc_prot_CT1975"/>
</dbReference>
<reference evidence="1" key="1">
    <citation type="submission" date="2020-04" db="EMBL/GenBank/DDBJ databases">
        <title>Deep metagenomics examines the oral microbiome during advanced dental caries in children, revealing novel taxa and co-occurrences with host molecules.</title>
        <authorList>
            <person name="Baker J.L."/>
            <person name="Morton J.T."/>
            <person name="Dinis M."/>
            <person name="Alvarez R."/>
            <person name="Tran N.C."/>
            <person name="Knight R."/>
            <person name="Edlund A."/>
        </authorList>
    </citation>
    <scope>NUCLEOTIDE SEQUENCE</scope>
    <source>
        <strain evidence="1">JCVI_48_bin.5</strain>
    </source>
</reference>